<dbReference type="Pfam" id="PF14273">
    <property type="entry name" value="DUF4360"/>
    <property type="match status" value="1"/>
</dbReference>
<reference evidence="3" key="1">
    <citation type="journal article" date="2020" name="Stud. Mycol.">
        <title>101 Dothideomycetes genomes: A test case for predicting lifestyles and emergence of pathogens.</title>
        <authorList>
            <person name="Haridas S."/>
            <person name="Albert R."/>
            <person name="Binder M."/>
            <person name="Bloem J."/>
            <person name="LaButti K."/>
            <person name="Salamov A."/>
            <person name="Andreopoulos B."/>
            <person name="Baker S."/>
            <person name="Barry K."/>
            <person name="Bills G."/>
            <person name="Bluhm B."/>
            <person name="Cannon C."/>
            <person name="Castanera R."/>
            <person name="Culley D."/>
            <person name="Daum C."/>
            <person name="Ezra D."/>
            <person name="Gonzalez J."/>
            <person name="Henrissat B."/>
            <person name="Kuo A."/>
            <person name="Liang C."/>
            <person name="Lipzen A."/>
            <person name="Lutzoni F."/>
            <person name="Magnuson J."/>
            <person name="Mondo S."/>
            <person name="Nolan M."/>
            <person name="Ohm R."/>
            <person name="Pangilinan J."/>
            <person name="Park H.-J."/>
            <person name="Ramirez L."/>
            <person name="Alfaro M."/>
            <person name="Sun H."/>
            <person name="Tritt A."/>
            <person name="Yoshinaga Y."/>
            <person name="Zwiers L.-H."/>
            <person name="Turgeon B."/>
            <person name="Goodwin S."/>
            <person name="Spatafora J."/>
            <person name="Crous P."/>
            <person name="Grigoriev I."/>
        </authorList>
    </citation>
    <scope>NUCLEOTIDE SEQUENCE [LARGE SCALE GENOMIC DNA]</scope>
    <source>
        <strain evidence="3">CBS 304.66</strain>
    </source>
</reference>
<dbReference type="Proteomes" id="UP000800093">
    <property type="component" value="Unassembled WGS sequence"/>
</dbReference>
<proteinExistence type="predicted"/>
<evidence type="ECO:0000313" key="3">
    <source>
        <dbReference type="Proteomes" id="UP000800093"/>
    </source>
</evidence>
<evidence type="ECO:0000256" key="1">
    <source>
        <dbReference type="SAM" id="SignalP"/>
    </source>
</evidence>
<evidence type="ECO:0008006" key="4">
    <source>
        <dbReference type="Google" id="ProtNLM"/>
    </source>
</evidence>
<keyword evidence="3" id="KW-1185">Reference proteome</keyword>
<accession>A0A9P4MWQ2</accession>
<keyword evidence="1" id="KW-0732">Signal</keyword>
<dbReference type="AlphaFoldDB" id="A0A9P4MWQ2"/>
<dbReference type="InterPro" id="IPR025649">
    <property type="entry name" value="DUF4360"/>
</dbReference>
<organism evidence="2 3">
    <name type="scientific">Lojkania enalia</name>
    <dbReference type="NCBI Taxonomy" id="147567"/>
    <lineage>
        <taxon>Eukaryota</taxon>
        <taxon>Fungi</taxon>
        <taxon>Dikarya</taxon>
        <taxon>Ascomycota</taxon>
        <taxon>Pezizomycotina</taxon>
        <taxon>Dothideomycetes</taxon>
        <taxon>Pleosporomycetidae</taxon>
        <taxon>Pleosporales</taxon>
        <taxon>Pleosporales incertae sedis</taxon>
        <taxon>Lojkania</taxon>
    </lineage>
</organism>
<feature type="signal peptide" evidence="1">
    <location>
        <begin position="1"/>
        <end position="16"/>
    </location>
</feature>
<gene>
    <name evidence="2" type="ORF">CC78DRAFT_620261</name>
</gene>
<dbReference type="OrthoDB" id="3792489at2759"/>
<dbReference type="EMBL" id="ML986681">
    <property type="protein sequence ID" value="KAF2260430.1"/>
    <property type="molecule type" value="Genomic_DNA"/>
</dbReference>
<protein>
    <recommendedName>
        <fullName evidence="4">Secreted protein</fullName>
    </recommendedName>
</protein>
<sequence>MLSILFIPLIASLATAFPTPEEQALENIAKAILSRAPIEANPVLKSVTSSGTGCASNSAAFIIEESATLAFDSMVVNRNTVGLQKKCLIVLDLEVDPSWKYTINKASDLRGYVDQADATFSAVYQVGSSSSAAVGNINGANSSQENWSIHSSKDAGATSGCGGGLTTIDVTLRLLPGTFPESIITLDSMDIAFEYSRC</sequence>
<comment type="caution">
    <text evidence="2">The sequence shown here is derived from an EMBL/GenBank/DDBJ whole genome shotgun (WGS) entry which is preliminary data.</text>
</comment>
<feature type="chain" id="PRO_5040277483" description="Secreted protein" evidence="1">
    <location>
        <begin position="17"/>
        <end position="198"/>
    </location>
</feature>
<name>A0A9P4MWQ2_9PLEO</name>
<evidence type="ECO:0000313" key="2">
    <source>
        <dbReference type="EMBL" id="KAF2260430.1"/>
    </source>
</evidence>